<keyword evidence="4" id="KW-1185">Reference proteome</keyword>
<reference evidence="3" key="1">
    <citation type="submission" date="2019-04" db="EMBL/GenBank/DDBJ databases">
        <authorList>
            <person name="Alioto T."/>
            <person name="Alioto T."/>
        </authorList>
    </citation>
    <scope>NUCLEOTIDE SEQUENCE [LARGE SCALE GENOMIC DNA]</scope>
</reference>
<feature type="chain" id="PRO_5022762231" evidence="2">
    <location>
        <begin position="22"/>
        <end position="115"/>
    </location>
</feature>
<comment type="caution">
    <text evidence="3">The sequence shown here is derived from an EMBL/GenBank/DDBJ whole genome shotgun (WGS) entry which is preliminary data.</text>
</comment>
<sequence length="115" mass="12361">MGMVLCLPLATALCTVPDTFSGASHYHLCPRGPQGAPHPAGLTTAVLSWCLQAFACDHPGVPAPPPTTLAFLRLHQRVHLQGQLRVRVSPTTQPARPPWERREKPSHGPHSSPGK</sequence>
<name>A0A5E4BKF8_MARMO</name>
<protein>
    <submittedName>
        <fullName evidence="3">Uncharacterized protein</fullName>
    </submittedName>
</protein>
<gene>
    <name evidence="3" type="ORF">MONAX_5E034052</name>
</gene>
<organism evidence="3 4">
    <name type="scientific">Marmota monax</name>
    <name type="common">Woodchuck</name>
    <dbReference type="NCBI Taxonomy" id="9995"/>
    <lineage>
        <taxon>Eukaryota</taxon>
        <taxon>Metazoa</taxon>
        <taxon>Chordata</taxon>
        <taxon>Craniata</taxon>
        <taxon>Vertebrata</taxon>
        <taxon>Euteleostomi</taxon>
        <taxon>Mammalia</taxon>
        <taxon>Eutheria</taxon>
        <taxon>Euarchontoglires</taxon>
        <taxon>Glires</taxon>
        <taxon>Rodentia</taxon>
        <taxon>Sciuromorpha</taxon>
        <taxon>Sciuridae</taxon>
        <taxon>Xerinae</taxon>
        <taxon>Marmotini</taxon>
        <taxon>Marmota</taxon>
    </lineage>
</organism>
<evidence type="ECO:0000256" key="2">
    <source>
        <dbReference type="SAM" id="SignalP"/>
    </source>
</evidence>
<keyword evidence="2" id="KW-0732">Signal</keyword>
<evidence type="ECO:0000313" key="3">
    <source>
        <dbReference type="EMBL" id="VTJ69875.1"/>
    </source>
</evidence>
<feature type="signal peptide" evidence="2">
    <location>
        <begin position="1"/>
        <end position="21"/>
    </location>
</feature>
<evidence type="ECO:0000313" key="4">
    <source>
        <dbReference type="Proteomes" id="UP000335636"/>
    </source>
</evidence>
<dbReference type="AlphaFoldDB" id="A0A5E4BKF8"/>
<feature type="region of interest" description="Disordered" evidence="1">
    <location>
        <begin position="83"/>
        <end position="115"/>
    </location>
</feature>
<dbReference type="Proteomes" id="UP000335636">
    <property type="component" value="Unassembled WGS sequence"/>
</dbReference>
<evidence type="ECO:0000256" key="1">
    <source>
        <dbReference type="SAM" id="MobiDB-lite"/>
    </source>
</evidence>
<dbReference type="EMBL" id="CABDUW010000482">
    <property type="protein sequence ID" value="VTJ69875.1"/>
    <property type="molecule type" value="Genomic_DNA"/>
</dbReference>
<accession>A0A5E4BKF8</accession>
<proteinExistence type="predicted"/>